<keyword evidence="2" id="KW-0808">Transferase</keyword>
<feature type="region of interest" description="Disordered" evidence="4">
    <location>
        <begin position="857"/>
        <end position="973"/>
    </location>
</feature>
<keyword evidence="3" id="KW-0949">S-adenosyl-L-methionine</keyword>
<dbReference type="PANTHER" id="PTHR43712">
    <property type="entry name" value="PUTATIVE (AFU_ORTHOLOGUE AFUA_4G14580)-RELATED"/>
    <property type="match status" value="1"/>
</dbReference>
<feature type="compositionally biased region" description="Polar residues" evidence="4">
    <location>
        <begin position="716"/>
        <end position="725"/>
    </location>
</feature>
<dbReference type="SUPFAM" id="SSF46785">
    <property type="entry name" value="Winged helix' DNA-binding domain"/>
    <property type="match status" value="1"/>
</dbReference>
<evidence type="ECO:0000313" key="5">
    <source>
        <dbReference type="EMBL" id="KIL65082.1"/>
    </source>
</evidence>
<keyword evidence="1" id="KW-0489">Methyltransferase</keyword>
<dbReference type="InParanoid" id="A0A0C2WTN4"/>
<organism evidence="5 6">
    <name type="scientific">Amanita muscaria (strain Koide BX008)</name>
    <dbReference type="NCBI Taxonomy" id="946122"/>
    <lineage>
        <taxon>Eukaryota</taxon>
        <taxon>Fungi</taxon>
        <taxon>Dikarya</taxon>
        <taxon>Basidiomycota</taxon>
        <taxon>Agaricomycotina</taxon>
        <taxon>Agaricomycetes</taxon>
        <taxon>Agaricomycetidae</taxon>
        <taxon>Agaricales</taxon>
        <taxon>Pluteineae</taxon>
        <taxon>Amanitaceae</taxon>
        <taxon>Amanita</taxon>
    </lineage>
</organism>
<evidence type="ECO:0000313" key="6">
    <source>
        <dbReference type="Proteomes" id="UP000054549"/>
    </source>
</evidence>
<feature type="region of interest" description="Disordered" evidence="4">
    <location>
        <begin position="27"/>
        <end position="46"/>
    </location>
</feature>
<feature type="region of interest" description="Disordered" evidence="4">
    <location>
        <begin position="648"/>
        <end position="667"/>
    </location>
</feature>
<dbReference type="PROSITE" id="PS51683">
    <property type="entry name" value="SAM_OMT_II"/>
    <property type="match status" value="1"/>
</dbReference>
<dbReference type="GO" id="GO:0008168">
    <property type="term" value="F:methyltransferase activity"/>
    <property type="evidence" value="ECO:0007669"/>
    <property type="project" value="UniProtKB-KW"/>
</dbReference>
<evidence type="ECO:0008006" key="7">
    <source>
        <dbReference type="Google" id="ProtNLM"/>
    </source>
</evidence>
<feature type="region of interest" description="Disordered" evidence="4">
    <location>
        <begin position="713"/>
        <end position="842"/>
    </location>
</feature>
<feature type="compositionally biased region" description="Polar residues" evidence="4">
    <location>
        <begin position="808"/>
        <end position="833"/>
    </location>
</feature>
<dbReference type="Gene3D" id="3.40.50.150">
    <property type="entry name" value="Vaccinia Virus protein VP39"/>
    <property type="match status" value="1"/>
</dbReference>
<feature type="region of interest" description="Disordered" evidence="4">
    <location>
        <begin position="80"/>
        <end position="104"/>
    </location>
</feature>
<feature type="region of interest" description="Disordered" evidence="4">
    <location>
        <begin position="330"/>
        <end position="360"/>
    </location>
</feature>
<dbReference type="SUPFAM" id="SSF53335">
    <property type="entry name" value="S-adenosyl-L-methionine-dependent methyltransferases"/>
    <property type="match status" value="1"/>
</dbReference>
<accession>A0A0C2WTN4</accession>
<dbReference type="PANTHER" id="PTHR43712:SF2">
    <property type="entry name" value="O-METHYLTRANSFERASE CICE"/>
    <property type="match status" value="1"/>
</dbReference>
<dbReference type="Proteomes" id="UP000054549">
    <property type="component" value="Unassembled WGS sequence"/>
</dbReference>
<feature type="compositionally biased region" description="Basic and acidic residues" evidence="4">
    <location>
        <begin position="951"/>
        <end position="962"/>
    </location>
</feature>
<gene>
    <name evidence="5" type="ORF">M378DRAFT_186537</name>
</gene>
<evidence type="ECO:0000256" key="4">
    <source>
        <dbReference type="SAM" id="MobiDB-lite"/>
    </source>
</evidence>
<proteinExistence type="predicted"/>
<evidence type="ECO:0000256" key="3">
    <source>
        <dbReference type="ARBA" id="ARBA00022691"/>
    </source>
</evidence>
<protein>
    <recommendedName>
        <fullName evidence="7">O-methyltransferase domain-containing protein</fullName>
    </recommendedName>
</protein>
<sequence length="987" mass="106524">MTFAALRALHAIIGDAIDDIEHVYARPSTDPLQSSPAGPSKARDQHLHSAVFPFKESSAYASPPPSPHVIAPEDFDKSGSYVRESDPVKQPDFPSLDAPYDPNSPSELLTSDPIVVRAINHILAAAGQLSATVQAPFLSICDASMAYHLPSCIRLFEASHTVEILREAGPAGLHVSAISNHNGVEESKLAHVLRLLATHHILREVDPDVFALNRISSVIDSGKSLEELRNYEKIGRPEMKYKDTNGIAAFTGLCADEIHKSSAYLTEAYFLSPSKHTREAREPTSAPFCFAFSTLEKRIGFFNWLEGEGSSIPKNKPRLLKSALKKSLGSSGTECGPGEAVPPALGLPDGTSRHAGVVHTSNDPDFRYKLTRLNADDNPNRFRLERFGKAMSGTGSWEAPGAIFTGFDWHLLPKNSVVVDVGGGIGSTSMLLATAFSSEDDDGLGLRFIIQDRPVVVEMGEKAWKAQCPQLLESGIARFQGRKALPSFYAMKLMLYVVHDFFTPQPVKCPAVFLLRVVLHDWPDDFARQILLQLRHAAREDTRLLIADFILPLACNDDFGRDIVNPDIDGNINTVVPGPLLANLGKASAMVYNMDLTMQSMFNSQERTLREIVTLTRSSGWKVVRVAKADGSHFGHITALPAEIPVPGASRTAQGVKDVPGPPMEMGESEREIAGRAISRCGTPTFGSSTALPSFEEVIAKFGGRASKSRLPALSSRLTGKTGNTVAPAPPKLGLSSAAKKRPSPLSVPPLPHHISPSSPVRNKVSSPKPLRTSPPPRTRHASQSHIPFSLDKPESSSAKHHVYDTSMLKSPQYSAIGTQSPGPRQPTPSNCRPQPVPKSATTPACRLITRRASHAQLYKPCLSPPPPLPSSIPMRVVQEPATPKSGHGSPPVAAQKTLTMRRRASCANLTQPPRKRSDSLVPPLPSTPLGVSKGTGMGGFLSSSRGARLQFDRSDHDKHVDQPLGQSSALAAAAKIEKGFHVERSP</sequence>
<dbReference type="InterPro" id="IPR036388">
    <property type="entry name" value="WH-like_DNA-bd_sf"/>
</dbReference>
<dbReference type="InterPro" id="IPR036390">
    <property type="entry name" value="WH_DNA-bd_sf"/>
</dbReference>
<name>A0A0C2WTN4_AMAMK</name>
<evidence type="ECO:0000256" key="2">
    <source>
        <dbReference type="ARBA" id="ARBA00022679"/>
    </source>
</evidence>
<reference evidence="5 6" key="1">
    <citation type="submission" date="2014-04" db="EMBL/GenBank/DDBJ databases">
        <title>Evolutionary Origins and Diversification of the Mycorrhizal Mutualists.</title>
        <authorList>
            <consortium name="DOE Joint Genome Institute"/>
            <consortium name="Mycorrhizal Genomics Consortium"/>
            <person name="Kohler A."/>
            <person name="Kuo A."/>
            <person name="Nagy L.G."/>
            <person name="Floudas D."/>
            <person name="Copeland A."/>
            <person name="Barry K.W."/>
            <person name="Cichocki N."/>
            <person name="Veneault-Fourrey C."/>
            <person name="LaButti K."/>
            <person name="Lindquist E.A."/>
            <person name="Lipzen A."/>
            <person name="Lundell T."/>
            <person name="Morin E."/>
            <person name="Murat C."/>
            <person name="Riley R."/>
            <person name="Ohm R."/>
            <person name="Sun H."/>
            <person name="Tunlid A."/>
            <person name="Henrissat B."/>
            <person name="Grigoriev I.V."/>
            <person name="Hibbett D.S."/>
            <person name="Martin F."/>
        </authorList>
    </citation>
    <scope>NUCLEOTIDE SEQUENCE [LARGE SCALE GENOMIC DNA]</scope>
    <source>
        <strain evidence="5 6">Koide BX008</strain>
    </source>
</reference>
<keyword evidence="6" id="KW-1185">Reference proteome</keyword>
<dbReference type="HOGENOM" id="CLU_005533_0_2_1"/>
<dbReference type="Gene3D" id="1.10.10.10">
    <property type="entry name" value="Winged helix-like DNA-binding domain superfamily/Winged helix DNA-binding domain"/>
    <property type="match status" value="1"/>
</dbReference>
<dbReference type="GO" id="GO:0032259">
    <property type="term" value="P:methylation"/>
    <property type="evidence" value="ECO:0007669"/>
    <property type="project" value="UniProtKB-KW"/>
</dbReference>
<dbReference type="STRING" id="946122.A0A0C2WTN4"/>
<evidence type="ECO:0000256" key="1">
    <source>
        <dbReference type="ARBA" id="ARBA00022603"/>
    </source>
</evidence>
<dbReference type="InterPro" id="IPR016461">
    <property type="entry name" value="COMT-like"/>
</dbReference>
<dbReference type="AlphaFoldDB" id="A0A0C2WTN4"/>
<dbReference type="InterPro" id="IPR029063">
    <property type="entry name" value="SAM-dependent_MTases_sf"/>
</dbReference>
<dbReference type="OrthoDB" id="2410195at2759"/>
<dbReference type="EMBL" id="KN818244">
    <property type="protein sequence ID" value="KIL65082.1"/>
    <property type="molecule type" value="Genomic_DNA"/>
</dbReference>